<evidence type="ECO:0000256" key="4">
    <source>
        <dbReference type="ARBA" id="ARBA00023136"/>
    </source>
</evidence>
<evidence type="ECO:0000256" key="5">
    <source>
        <dbReference type="SAM" id="SignalP"/>
    </source>
</evidence>
<dbReference type="GO" id="GO:0015871">
    <property type="term" value="P:choline transport"/>
    <property type="evidence" value="ECO:0007669"/>
    <property type="project" value="TreeGrafter"/>
</dbReference>
<dbReference type="Gene3D" id="3.40.190.10">
    <property type="entry name" value="Periplasmic binding protein-like II"/>
    <property type="match status" value="1"/>
</dbReference>
<dbReference type="Proteomes" id="UP000235547">
    <property type="component" value="Unassembled WGS sequence"/>
</dbReference>
<accession>A0A2N7UPQ0</accession>
<dbReference type="EMBL" id="PNRG01000004">
    <property type="protein sequence ID" value="PMR82406.1"/>
    <property type="molecule type" value="Genomic_DNA"/>
</dbReference>
<feature type="signal peptide" evidence="5">
    <location>
        <begin position="1"/>
        <end position="30"/>
    </location>
</feature>
<dbReference type="CDD" id="cd13639">
    <property type="entry name" value="PBP2_OpuAC_like"/>
    <property type="match status" value="1"/>
</dbReference>
<evidence type="ECO:0000256" key="2">
    <source>
        <dbReference type="ARBA" id="ARBA00022448"/>
    </source>
</evidence>
<dbReference type="AlphaFoldDB" id="A0A2N7UPQ0"/>
<comment type="subcellular location">
    <subcellularLocation>
        <location evidence="1">Cell membrane</location>
    </subcellularLocation>
</comment>
<organism evidence="7 8">
    <name type="scientific">Halomonas urumqiensis</name>
    <dbReference type="NCBI Taxonomy" id="1684789"/>
    <lineage>
        <taxon>Bacteria</taxon>
        <taxon>Pseudomonadati</taxon>
        <taxon>Pseudomonadota</taxon>
        <taxon>Gammaproteobacteria</taxon>
        <taxon>Oceanospirillales</taxon>
        <taxon>Halomonadaceae</taxon>
        <taxon>Halomonas</taxon>
    </lineage>
</organism>
<evidence type="ECO:0000313" key="8">
    <source>
        <dbReference type="Proteomes" id="UP000235547"/>
    </source>
</evidence>
<reference evidence="7 8" key="1">
    <citation type="submission" date="2018-01" db="EMBL/GenBank/DDBJ databases">
        <title>Halomonas endophytica sp. nov., isolated from storage liquid in the stems of Populus euphratica.</title>
        <authorList>
            <person name="Chen C."/>
        </authorList>
    </citation>
    <scope>NUCLEOTIDE SEQUENCE [LARGE SCALE GENOMIC DNA]</scope>
    <source>
        <strain evidence="7 8">BZ-SZ-XJ27</strain>
    </source>
</reference>
<dbReference type="PANTHER" id="PTHR47737">
    <property type="entry name" value="GLYCINE BETAINE/PROLINE BETAINE TRANSPORT SYSTEM PERMEASE PROTEIN PROW"/>
    <property type="match status" value="1"/>
</dbReference>
<dbReference type="PANTHER" id="PTHR47737:SF1">
    <property type="entry name" value="GLYCINE BETAINE_PROLINE BETAINE TRANSPORT SYSTEM PERMEASE PROTEIN PROW"/>
    <property type="match status" value="1"/>
</dbReference>
<evidence type="ECO:0000313" key="7">
    <source>
        <dbReference type="EMBL" id="PMR82406.1"/>
    </source>
</evidence>
<dbReference type="GO" id="GO:0043190">
    <property type="term" value="C:ATP-binding cassette (ABC) transporter complex"/>
    <property type="evidence" value="ECO:0007669"/>
    <property type="project" value="InterPro"/>
</dbReference>
<evidence type="ECO:0000259" key="6">
    <source>
        <dbReference type="Pfam" id="PF04069"/>
    </source>
</evidence>
<dbReference type="InterPro" id="IPR007210">
    <property type="entry name" value="ABC_Gly_betaine_transp_sub-bd"/>
</dbReference>
<dbReference type="GO" id="GO:0005275">
    <property type="term" value="F:amine transmembrane transporter activity"/>
    <property type="evidence" value="ECO:0007669"/>
    <property type="project" value="TreeGrafter"/>
</dbReference>
<keyword evidence="3" id="KW-1003">Cell membrane</keyword>
<keyword evidence="8" id="KW-1185">Reference proteome</keyword>
<sequence>MLKQPLSRHIRFASLALIAGAGLAAGAAQAQDKGSVHLTYVEWSSEVASTNVVRAVLEQAGYEVEMTSLSAAAMWQSLGTGDADAIVAAWLPTTHADYMERVEDDVDDLGVNLDGTKLGLVVPAYTDVDSIDELNDNADAFNGEIIGIDPGAGLMSLTEEVVETYDLDLSLRSGSGATMTAALANAIRNEEDIVVTGWTPHWKFARWDVKYLEDPENVYGGAEQIHTVVRQGLDEDMPEAYAILDAFEWTPEQMGEVMLMNQEDDADPYENAKTWVEDNQDVVSEWLSAAE</sequence>
<dbReference type="RefSeq" id="WP_102586554.1">
    <property type="nucleotide sequence ID" value="NZ_BNAE01000001.1"/>
</dbReference>
<evidence type="ECO:0000256" key="1">
    <source>
        <dbReference type="ARBA" id="ARBA00004236"/>
    </source>
</evidence>
<keyword evidence="5" id="KW-0732">Signal</keyword>
<gene>
    <name evidence="7" type="ORF">C1H70_01400</name>
</gene>
<keyword evidence="2" id="KW-0813">Transport</keyword>
<dbReference type="Gene3D" id="3.40.190.100">
    <property type="entry name" value="Glycine betaine-binding periplasmic protein, domain 2"/>
    <property type="match status" value="1"/>
</dbReference>
<proteinExistence type="predicted"/>
<dbReference type="Pfam" id="PF04069">
    <property type="entry name" value="OpuAC"/>
    <property type="match status" value="1"/>
</dbReference>
<dbReference type="OrthoDB" id="9787902at2"/>
<dbReference type="SUPFAM" id="SSF53850">
    <property type="entry name" value="Periplasmic binding protein-like II"/>
    <property type="match status" value="1"/>
</dbReference>
<evidence type="ECO:0000256" key="3">
    <source>
        <dbReference type="ARBA" id="ARBA00022475"/>
    </source>
</evidence>
<keyword evidence="4" id="KW-0472">Membrane</keyword>
<comment type="caution">
    <text evidence="7">The sequence shown here is derived from an EMBL/GenBank/DDBJ whole genome shotgun (WGS) entry which is preliminary data.</text>
</comment>
<name>A0A2N7UPQ0_9GAMM</name>
<dbReference type="GO" id="GO:0015226">
    <property type="term" value="F:carnitine transmembrane transporter activity"/>
    <property type="evidence" value="ECO:0007669"/>
    <property type="project" value="TreeGrafter"/>
</dbReference>
<dbReference type="GO" id="GO:0031460">
    <property type="term" value="P:glycine betaine transport"/>
    <property type="evidence" value="ECO:0007669"/>
    <property type="project" value="TreeGrafter"/>
</dbReference>
<feature type="chain" id="PRO_5014802135" evidence="5">
    <location>
        <begin position="31"/>
        <end position="291"/>
    </location>
</feature>
<feature type="domain" description="ABC-type glycine betaine transport system substrate-binding" evidence="6">
    <location>
        <begin position="35"/>
        <end position="277"/>
    </location>
</feature>
<protein>
    <submittedName>
        <fullName evidence="7">Glycine/betaine ABC transporter substrate-binding protein</fullName>
    </submittedName>
</protein>